<proteinExistence type="predicted"/>
<keyword evidence="2" id="KW-1133">Transmembrane helix</keyword>
<dbReference type="InterPro" id="IPR051533">
    <property type="entry name" value="WaaL-like"/>
</dbReference>
<dbReference type="Proteomes" id="UP001231124">
    <property type="component" value="Unassembled WGS sequence"/>
</dbReference>
<organism evidence="3 4">
    <name type="scientific">Methylobacterium aerolatum</name>
    <dbReference type="NCBI Taxonomy" id="418708"/>
    <lineage>
        <taxon>Bacteria</taxon>
        <taxon>Pseudomonadati</taxon>
        <taxon>Pseudomonadota</taxon>
        <taxon>Alphaproteobacteria</taxon>
        <taxon>Hyphomicrobiales</taxon>
        <taxon>Methylobacteriaceae</taxon>
        <taxon>Methylobacterium</taxon>
    </lineage>
</organism>
<feature type="transmembrane region" description="Helical" evidence="2">
    <location>
        <begin position="374"/>
        <end position="395"/>
    </location>
</feature>
<feature type="transmembrane region" description="Helical" evidence="2">
    <location>
        <begin position="88"/>
        <end position="110"/>
    </location>
</feature>
<feature type="transmembrane region" description="Helical" evidence="2">
    <location>
        <begin position="246"/>
        <end position="262"/>
    </location>
</feature>
<dbReference type="PANTHER" id="PTHR37422:SF23">
    <property type="entry name" value="TEICHURONIC ACID BIOSYNTHESIS PROTEIN TUAE"/>
    <property type="match status" value="1"/>
</dbReference>
<dbReference type="EMBL" id="JAUSVP010000019">
    <property type="protein sequence ID" value="MDQ0449884.1"/>
    <property type="molecule type" value="Genomic_DNA"/>
</dbReference>
<keyword evidence="4" id="KW-1185">Reference proteome</keyword>
<keyword evidence="2" id="KW-0812">Transmembrane</keyword>
<evidence type="ECO:0000256" key="1">
    <source>
        <dbReference type="SAM" id="MobiDB-lite"/>
    </source>
</evidence>
<feature type="transmembrane region" description="Helical" evidence="2">
    <location>
        <begin position="130"/>
        <end position="152"/>
    </location>
</feature>
<feature type="transmembrane region" description="Helical" evidence="2">
    <location>
        <begin position="164"/>
        <end position="183"/>
    </location>
</feature>
<evidence type="ECO:0000313" key="3">
    <source>
        <dbReference type="EMBL" id="MDQ0449884.1"/>
    </source>
</evidence>
<evidence type="ECO:0000313" key="4">
    <source>
        <dbReference type="Proteomes" id="UP001231124"/>
    </source>
</evidence>
<protein>
    <recommendedName>
        <fullName evidence="5">O-antigen ligase like membrane protein</fullName>
    </recommendedName>
</protein>
<feature type="compositionally biased region" description="Polar residues" evidence="1">
    <location>
        <begin position="473"/>
        <end position="485"/>
    </location>
</feature>
<feature type="transmembrane region" description="Helical" evidence="2">
    <location>
        <begin position="299"/>
        <end position="322"/>
    </location>
</feature>
<keyword evidence="2" id="KW-0472">Membrane</keyword>
<name>A0ABU0I5I6_9HYPH</name>
<sequence length="485" mass="51702">MSWPAAVLWAMIIAAAFSRGPWLIYIMFASGAFGMLQMAPGDGGGLNVLPQAACAAVFVLKVLSQPGNIPRAVDAALDPYRIGLLTAFTLYGVIGSYCLPRLFAELAYVVPVSSDVVGGTEVLRPSKGNITQSCYLLLSYGTTLAFCIIGATKEFRRHYALANLYAGMTIIITGMMDAVLYSVGLSDLLTPFRTATYVLISEAEIEGVKRVIGLMSEASAYGGLCIGTGGALIFLLPFFHKGRESLVAAATAMLLLVMGVLSTSSGAYVGFAILCGIYGVHMLVRLASRDDREARRSRIELGLLSAAGLIVLGAFIVQPSLFDFAFDMVDKLVFQKSVTASYIERTSWTRAGWEAFLDSGTMGVGIGSIRVSNWSVSILGSTGLFGALLMFGFLVQQLVFKPRKASPEVQRYNTAVQLSLLPLLAIAQLSATMPDLGVSVAAALGVLAAPRRAREHPQQVVSDAQSERDRQVVPSQLSDRSTAFG</sequence>
<feature type="transmembrane region" description="Helical" evidence="2">
    <location>
        <begin position="218"/>
        <end position="239"/>
    </location>
</feature>
<reference evidence="3 4" key="1">
    <citation type="submission" date="2023-07" db="EMBL/GenBank/DDBJ databases">
        <title>Genomic Encyclopedia of Type Strains, Phase IV (KMG-IV): sequencing the most valuable type-strain genomes for metagenomic binning, comparative biology and taxonomic classification.</title>
        <authorList>
            <person name="Goeker M."/>
        </authorList>
    </citation>
    <scope>NUCLEOTIDE SEQUENCE [LARGE SCALE GENOMIC DNA]</scope>
    <source>
        <strain evidence="3 4">DSM 19013</strain>
    </source>
</reference>
<evidence type="ECO:0000256" key="2">
    <source>
        <dbReference type="SAM" id="Phobius"/>
    </source>
</evidence>
<accession>A0ABU0I5I6</accession>
<gene>
    <name evidence="3" type="ORF">QO012_004408</name>
</gene>
<comment type="caution">
    <text evidence="3">The sequence shown here is derived from an EMBL/GenBank/DDBJ whole genome shotgun (WGS) entry which is preliminary data.</text>
</comment>
<feature type="transmembrane region" description="Helical" evidence="2">
    <location>
        <begin position="268"/>
        <end position="287"/>
    </location>
</feature>
<feature type="transmembrane region" description="Helical" evidence="2">
    <location>
        <begin position="6"/>
        <end position="28"/>
    </location>
</feature>
<dbReference type="PANTHER" id="PTHR37422">
    <property type="entry name" value="TEICHURONIC ACID BIOSYNTHESIS PROTEIN TUAE"/>
    <property type="match status" value="1"/>
</dbReference>
<dbReference type="RefSeq" id="WP_238207619.1">
    <property type="nucleotide sequence ID" value="NZ_BPQE01000035.1"/>
</dbReference>
<evidence type="ECO:0008006" key="5">
    <source>
        <dbReference type="Google" id="ProtNLM"/>
    </source>
</evidence>
<feature type="region of interest" description="Disordered" evidence="1">
    <location>
        <begin position="456"/>
        <end position="485"/>
    </location>
</feature>